<dbReference type="Proteomes" id="UP000632849">
    <property type="component" value="Unassembled WGS sequence"/>
</dbReference>
<proteinExistence type="predicted"/>
<reference evidence="1" key="2">
    <citation type="submission" date="2020-09" db="EMBL/GenBank/DDBJ databases">
        <authorList>
            <person name="Sun Q."/>
            <person name="Ohkuma M."/>
        </authorList>
    </citation>
    <scope>NUCLEOTIDE SEQUENCE</scope>
    <source>
        <strain evidence="1">JCM 4122</strain>
    </source>
</reference>
<name>A0A919END4_STRFL</name>
<comment type="caution">
    <text evidence="1">The sequence shown here is derived from an EMBL/GenBank/DDBJ whole genome shotgun (WGS) entry which is preliminary data.</text>
</comment>
<sequence length="280" mass="29183">MAVIALAGLPGAPGATTTALALLRTWPLEEGRRVVLAECDPDGGAILAGALRGDAPADRGLRNLTLSSRTQDLVDAFWPQLLVLDDGGKNSGRNRLLLPGLTSPDQAPGLGPVWGQLADLFAGIEKHGHDVLVDLGRSGAYGPSGILALRADAVLLVVRGTLRGFHAAATRIRTLRAQLDGESGRGAGALGLILITQGAYGVREAEAELGVRVVATLPYRPEEAAVLSDGAPENSKFMRSKLMSAALDATTPIRQHVATRQARLASPLQQRLLNGGIRAS</sequence>
<evidence type="ECO:0000313" key="1">
    <source>
        <dbReference type="EMBL" id="GHG04242.1"/>
    </source>
</evidence>
<protein>
    <submittedName>
        <fullName evidence="1">Uncharacterized protein</fullName>
    </submittedName>
</protein>
<dbReference type="EMBL" id="BNBE01000002">
    <property type="protein sequence ID" value="GHG04242.1"/>
    <property type="molecule type" value="Genomic_DNA"/>
</dbReference>
<gene>
    <name evidence="1" type="ORF">GCM10017667_38370</name>
</gene>
<evidence type="ECO:0000313" key="2">
    <source>
        <dbReference type="Proteomes" id="UP000632849"/>
    </source>
</evidence>
<dbReference type="InterPro" id="IPR027417">
    <property type="entry name" value="P-loop_NTPase"/>
</dbReference>
<reference evidence="1" key="1">
    <citation type="journal article" date="2014" name="Int. J. Syst. Evol. Microbiol.">
        <title>Complete genome sequence of Corynebacterium casei LMG S-19264T (=DSM 44701T), isolated from a smear-ripened cheese.</title>
        <authorList>
            <consortium name="US DOE Joint Genome Institute (JGI-PGF)"/>
            <person name="Walter F."/>
            <person name="Albersmeier A."/>
            <person name="Kalinowski J."/>
            <person name="Ruckert C."/>
        </authorList>
    </citation>
    <scope>NUCLEOTIDE SEQUENCE</scope>
    <source>
        <strain evidence="1">JCM 4122</strain>
    </source>
</reference>
<dbReference type="AlphaFoldDB" id="A0A919END4"/>
<dbReference type="RefSeq" id="WP_190042324.1">
    <property type="nucleotide sequence ID" value="NZ_BNBE01000002.1"/>
</dbReference>
<dbReference type="SUPFAM" id="SSF52540">
    <property type="entry name" value="P-loop containing nucleoside triphosphate hydrolases"/>
    <property type="match status" value="1"/>
</dbReference>
<organism evidence="1 2">
    <name type="scientific">Streptomyces filamentosus</name>
    <name type="common">Streptomyces roseosporus</name>
    <dbReference type="NCBI Taxonomy" id="67294"/>
    <lineage>
        <taxon>Bacteria</taxon>
        <taxon>Bacillati</taxon>
        <taxon>Actinomycetota</taxon>
        <taxon>Actinomycetes</taxon>
        <taxon>Kitasatosporales</taxon>
        <taxon>Streptomycetaceae</taxon>
        <taxon>Streptomyces</taxon>
    </lineage>
</organism>
<dbReference type="Gene3D" id="3.40.50.300">
    <property type="entry name" value="P-loop containing nucleotide triphosphate hydrolases"/>
    <property type="match status" value="1"/>
</dbReference>
<accession>A0A919END4</accession>
<keyword evidence="2" id="KW-1185">Reference proteome</keyword>